<dbReference type="Pfam" id="PF04002">
    <property type="entry name" value="RadC"/>
    <property type="match status" value="1"/>
</dbReference>
<dbReference type="RefSeq" id="WP_141493685.1">
    <property type="nucleotide sequence ID" value="NZ_CP032485.1"/>
</dbReference>
<evidence type="ECO:0000256" key="1">
    <source>
        <dbReference type="ARBA" id="ARBA00023049"/>
    </source>
</evidence>
<keyword evidence="5" id="KW-1185">Reference proteome</keyword>
<dbReference type="KEGG" id="ntn:D5366_11150"/>
<evidence type="ECO:0000256" key="2">
    <source>
        <dbReference type="SAM" id="MobiDB-lite"/>
    </source>
</evidence>
<dbReference type="GO" id="GO:0008237">
    <property type="term" value="F:metallopeptidase activity"/>
    <property type="evidence" value="ECO:0007669"/>
    <property type="project" value="UniProtKB-KW"/>
</dbReference>
<dbReference type="InterPro" id="IPR025657">
    <property type="entry name" value="RadC_JAB"/>
</dbReference>
<accession>A0A4Y6V6Q7</accession>
<dbReference type="PANTHER" id="PTHR30471">
    <property type="entry name" value="DNA REPAIR PROTEIN RADC"/>
    <property type="match status" value="1"/>
</dbReference>
<sequence length="230" mass="25235">MANTYPTPPLTKGTGPQGHRARMRARVMSAGAETLADYELLEMLLFLGIARRDTKPLAKGLLSEFGSLINVFRAPTVALRQFGLNDATIRALRMPAIGAERLAAAEHKKHVTLGDWSQLTTYLEKGLEGAKPQQCRILFLDNRNRLLADEASPDENNPDAQRRGILRRALTLNATALIGLFVYPTGKEDNLSTIARALTSTAHSLAIAVHDFLIIQPGSTPRSMRQEGRL</sequence>
<keyword evidence="1" id="KW-0482">Metalloprotease</keyword>
<proteinExistence type="predicted"/>
<dbReference type="AlphaFoldDB" id="A0A4Y6V6Q7"/>
<protein>
    <submittedName>
        <fullName evidence="4">DNA repair protein RadC</fullName>
    </submittedName>
</protein>
<evidence type="ECO:0000313" key="5">
    <source>
        <dbReference type="Proteomes" id="UP000317214"/>
    </source>
</evidence>
<dbReference type="Gene3D" id="3.40.140.10">
    <property type="entry name" value="Cytidine Deaminase, domain 2"/>
    <property type="match status" value="1"/>
</dbReference>
<dbReference type="EMBL" id="CP032485">
    <property type="protein sequence ID" value="QDH25673.1"/>
    <property type="molecule type" value="Genomic_DNA"/>
</dbReference>
<feature type="domain" description="RadC-like JAB" evidence="3">
    <location>
        <begin position="115"/>
        <end position="228"/>
    </location>
</feature>
<organism evidence="4 5">
    <name type="scientific">Neokomagataea tanensis</name>
    <dbReference type="NCBI Taxonomy" id="661191"/>
    <lineage>
        <taxon>Bacteria</taxon>
        <taxon>Pseudomonadati</taxon>
        <taxon>Pseudomonadota</taxon>
        <taxon>Alphaproteobacteria</taxon>
        <taxon>Acetobacterales</taxon>
        <taxon>Acetobacteraceae</taxon>
        <taxon>Neokomagataea</taxon>
    </lineage>
</organism>
<keyword evidence="1" id="KW-0378">Hydrolase</keyword>
<gene>
    <name evidence="4" type="ORF">D5366_11150</name>
</gene>
<feature type="region of interest" description="Disordered" evidence="2">
    <location>
        <begin position="1"/>
        <end position="21"/>
    </location>
</feature>
<dbReference type="OrthoDB" id="9804482at2"/>
<keyword evidence="1" id="KW-0645">Protease</keyword>
<evidence type="ECO:0000259" key="3">
    <source>
        <dbReference type="Pfam" id="PF04002"/>
    </source>
</evidence>
<dbReference type="Proteomes" id="UP000317214">
    <property type="component" value="Chromosome"/>
</dbReference>
<dbReference type="PANTHER" id="PTHR30471:SF3">
    <property type="entry name" value="UPF0758 PROTEIN YEES-RELATED"/>
    <property type="match status" value="1"/>
</dbReference>
<dbReference type="InterPro" id="IPR001405">
    <property type="entry name" value="UPF0758"/>
</dbReference>
<reference evidence="4 5" key="1">
    <citation type="submission" date="2018-09" db="EMBL/GenBank/DDBJ databases">
        <title>The complete genome sequence of Neokomagataea tanensis NBRC 106556(T).</title>
        <authorList>
            <person name="Chua K.-O."/>
            <person name="See-Too W.-S."/>
            <person name="Hong K.-W."/>
            <person name="Yin W.-F."/>
            <person name="Chan K.-G."/>
        </authorList>
    </citation>
    <scope>NUCLEOTIDE SEQUENCE [LARGE SCALE GENOMIC DNA]</scope>
    <source>
        <strain evidence="5">AH13 \ NBRC 106556</strain>
    </source>
</reference>
<evidence type="ECO:0000313" key="4">
    <source>
        <dbReference type="EMBL" id="QDH25673.1"/>
    </source>
</evidence>
<name>A0A4Y6V6Q7_9PROT</name>